<dbReference type="SUPFAM" id="SSF56935">
    <property type="entry name" value="Porins"/>
    <property type="match status" value="1"/>
</dbReference>
<sequence>MRTKVAIPLLSAFLPVQAAVSSEDSESFISKGLGLINGTVRAYYVTRQFDSKPDQHTFSPGGSLRLETPPLHGVQVGLGYYWQHDFGISSDKPERQVVPIFTGKDVDILGEAYLKFSAFDTVITAGRQKLTTPFANPADAFPVPTLFEGVSLIHSVGNFSFGGYYLSKIKDRPSNEFENVGKFSTRRLGVTPEKTDGTIIGNIGYTNGGLGLEGWFYRFSDLFDMGLVQAKYITPEIHGFKFSFGAQGVLQQDQGQSLFGPMDSLGYGFTVGAATRRVDLIFSYNGVADRPGAFRNGAILAPYSYSNTTLFTNNLVSSPENADSGSVYKVGLNYRVAPNFSFLLSHAVFNFNNKPHIAETDIDWKYGLDRFIKNLSLRNRIGIITSEAKSSDMVDLRVQLEYTF</sequence>
<accession>A0A250KWL7</accession>
<dbReference type="InterPro" id="IPR023614">
    <property type="entry name" value="Porin_dom_sf"/>
</dbReference>
<proteinExistence type="inferred from homology"/>
<reference evidence="5 6" key="1">
    <citation type="submission" date="2016-12" db="EMBL/GenBank/DDBJ databases">
        <title>Genome sequencing of Methylocaldum marinum.</title>
        <authorList>
            <person name="Takeuchi M."/>
            <person name="Kamagata Y."/>
            <person name="Hiraoka S."/>
            <person name="Oshima K."/>
            <person name="Hattori M."/>
            <person name="Iwasaki W."/>
        </authorList>
    </citation>
    <scope>NUCLEOTIDE SEQUENCE [LARGE SCALE GENOMIC DNA]</scope>
    <source>
        <strain evidence="5 6">S8</strain>
    </source>
</reference>
<feature type="signal peptide" evidence="4">
    <location>
        <begin position="1"/>
        <end position="18"/>
    </location>
</feature>
<evidence type="ECO:0000256" key="4">
    <source>
        <dbReference type="SAM" id="SignalP"/>
    </source>
</evidence>
<evidence type="ECO:0000256" key="2">
    <source>
        <dbReference type="ARBA" id="ARBA00022448"/>
    </source>
</evidence>
<organism evidence="5 6">
    <name type="scientific">Methylocaldum marinum</name>
    <dbReference type="NCBI Taxonomy" id="1432792"/>
    <lineage>
        <taxon>Bacteria</taxon>
        <taxon>Pseudomonadati</taxon>
        <taxon>Pseudomonadota</taxon>
        <taxon>Gammaproteobacteria</taxon>
        <taxon>Methylococcales</taxon>
        <taxon>Methylococcaceae</taxon>
        <taxon>Methylocaldum</taxon>
    </lineage>
</organism>
<dbReference type="EMBL" id="AP017928">
    <property type="protein sequence ID" value="BBA36040.1"/>
    <property type="molecule type" value="Genomic_DNA"/>
</dbReference>
<protein>
    <recommendedName>
        <fullName evidence="7">Porin</fullName>
    </recommendedName>
</protein>
<evidence type="ECO:0000256" key="1">
    <source>
        <dbReference type="ARBA" id="ARBA00009075"/>
    </source>
</evidence>
<dbReference type="InterPro" id="IPR005318">
    <property type="entry name" value="OM_porin_bac"/>
</dbReference>
<evidence type="ECO:0000256" key="3">
    <source>
        <dbReference type="ARBA" id="ARBA00022729"/>
    </source>
</evidence>
<keyword evidence="3 4" id="KW-0732">Signal</keyword>
<dbReference type="KEGG" id="mmai:sS8_4110"/>
<keyword evidence="6" id="KW-1185">Reference proteome</keyword>
<evidence type="ECO:0000313" key="6">
    <source>
        <dbReference type="Proteomes" id="UP000266313"/>
    </source>
</evidence>
<dbReference type="GO" id="GO:0016020">
    <property type="term" value="C:membrane"/>
    <property type="evidence" value="ECO:0007669"/>
    <property type="project" value="InterPro"/>
</dbReference>
<evidence type="ECO:0000313" key="5">
    <source>
        <dbReference type="EMBL" id="BBA36040.1"/>
    </source>
</evidence>
<name>A0A250KWL7_9GAMM</name>
<dbReference type="Proteomes" id="UP000266313">
    <property type="component" value="Chromosome"/>
</dbReference>
<comment type="similarity">
    <text evidence="1">Belongs to the outer membrane porin (Opr) (TC 1.B.25) family.</text>
</comment>
<keyword evidence="2" id="KW-0813">Transport</keyword>
<gene>
    <name evidence="5" type="ORF">sS8_4110</name>
</gene>
<evidence type="ECO:0008006" key="7">
    <source>
        <dbReference type="Google" id="ProtNLM"/>
    </source>
</evidence>
<dbReference type="OrthoDB" id="5297269at2"/>
<dbReference type="AlphaFoldDB" id="A0A250KWL7"/>
<dbReference type="Pfam" id="PF03573">
    <property type="entry name" value="OprD"/>
    <property type="match status" value="1"/>
</dbReference>
<dbReference type="Gene3D" id="2.40.160.10">
    <property type="entry name" value="Porin"/>
    <property type="match status" value="1"/>
</dbReference>
<dbReference type="RefSeq" id="WP_119631289.1">
    <property type="nucleotide sequence ID" value="NZ_AP017928.1"/>
</dbReference>
<feature type="chain" id="PRO_5013191018" description="Porin" evidence="4">
    <location>
        <begin position="19"/>
        <end position="404"/>
    </location>
</feature>